<evidence type="ECO:0000256" key="6">
    <source>
        <dbReference type="ARBA" id="ARBA00022784"/>
    </source>
</evidence>
<dbReference type="GO" id="GO:0019448">
    <property type="term" value="P:L-cysteine catabolic process"/>
    <property type="evidence" value="ECO:0007669"/>
    <property type="project" value="TreeGrafter"/>
</dbReference>
<dbReference type="CDD" id="cd10548">
    <property type="entry name" value="cupin_CDO"/>
    <property type="match status" value="1"/>
</dbReference>
<feature type="binding site" evidence="11">
    <location>
        <position position="117"/>
    </location>
    <ligand>
        <name>Fe cation</name>
        <dbReference type="ChEBI" id="CHEBI:24875"/>
        <note>catalytic</note>
    </ligand>
</feature>
<dbReference type="UniPathway" id="UPA00012">
    <property type="reaction ID" value="UER00537"/>
</dbReference>
<dbReference type="PANTHER" id="PTHR12918">
    <property type="entry name" value="CYSTEINE DIOXYGENASE"/>
    <property type="match status" value="1"/>
</dbReference>
<evidence type="ECO:0000256" key="3">
    <source>
        <dbReference type="ARBA" id="ARBA00006622"/>
    </source>
</evidence>
<dbReference type="Proteomes" id="UP000786811">
    <property type="component" value="Unassembled WGS sequence"/>
</dbReference>
<proteinExistence type="inferred from homology"/>
<comment type="cofactor">
    <cofactor evidence="12">
        <name>Fe cation</name>
        <dbReference type="ChEBI" id="CHEBI:24875"/>
    </cofactor>
    <text evidence="12">Binds 1 Fe cation per subunit.</text>
</comment>
<accession>A0A8J2EK85</accession>
<evidence type="ECO:0000256" key="8">
    <source>
        <dbReference type="ARBA" id="ARBA00023002"/>
    </source>
</evidence>
<evidence type="ECO:0000256" key="1">
    <source>
        <dbReference type="ARBA" id="ARBA00000629"/>
    </source>
</evidence>
<dbReference type="GO" id="GO:0042412">
    <property type="term" value="P:taurine biosynthetic process"/>
    <property type="evidence" value="ECO:0007669"/>
    <property type="project" value="UniProtKB-UniRule"/>
</dbReference>
<protein>
    <recommendedName>
        <fullName evidence="4 12">Cysteine dioxygenase</fullName>
        <ecNumber evidence="4 12">1.13.11.20</ecNumber>
    </recommendedName>
</protein>
<dbReference type="SUPFAM" id="SSF51182">
    <property type="entry name" value="RmlC-like cupins"/>
    <property type="match status" value="1"/>
</dbReference>
<evidence type="ECO:0000313" key="14">
    <source>
        <dbReference type="Proteomes" id="UP000786811"/>
    </source>
</evidence>
<evidence type="ECO:0000256" key="11">
    <source>
        <dbReference type="PIRSR" id="PIRSR610300-51"/>
    </source>
</evidence>
<comment type="catalytic activity">
    <reaction evidence="1 12">
        <text>L-cysteine + O2 = 3-sulfino-L-alanine + H(+)</text>
        <dbReference type="Rhea" id="RHEA:20441"/>
        <dbReference type="ChEBI" id="CHEBI:15378"/>
        <dbReference type="ChEBI" id="CHEBI:15379"/>
        <dbReference type="ChEBI" id="CHEBI:35235"/>
        <dbReference type="ChEBI" id="CHEBI:61085"/>
        <dbReference type="EC" id="1.13.11.20"/>
    </reaction>
</comment>
<dbReference type="GO" id="GO:0008198">
    <property type="term" value="F:ferrous iron binding"/>
    <property type="evidence" value="ECO:0007669"/>
    <property type="project" value="UniProtKB-ARBA"/>
</dbReference>
<dbReference type="EC" id="1.13.11.20" evidence="4 12"/>
<dbReference type="PANTHER" id="PTHR12918:SF1">
    <property type="entry name" value="CYSTEINE DIOXYGENASE TYPE 1"/>
    <property type="match status" value="1"/>
</dbReference>
<keyword evidence="8 12" id="KW-0560">Oxidoreductase</keyword>
<feature type="binding site" evidence="11">
    <location>
        <position position="174"/>
    </location>
    <ligand>
        <name>Fe cation</name>
        <dbReference type="ChEBI" id="CHEBI:24875"/>
        <note>catalytic</note>
    </ligand>
</feature>
<dbReference type="Gene3D" id="2.60.120.10">
    <property type="entry name" value="Jelly Rolls"/>
    <property type="match status" value="1"/>
</dbReference>
<keyword evidence="9 11" id="KW-0408">Iron</keyword>
<organism evidence="13 14">
    <name type="scientific">Cotesia congregata</name>
    <name type="common">Parasitoid wasp</name>
    <name type="synonym">Apanteles congregatus</name>
    <dbReference type="NCBI Taxonomy" id="51543"/>
    <lineage>
        <taxon>Eukaryota</taxon>
        <taxon>Metazoa</taxon>
        <taxon>Ecdysozoa</taxon>
        <taxon>Arthropoda</taxon>
        <taxon>Hexapoda</taxon>
        <taxon>Insecta</taxon>
        <taxon>Pterygota</taxon>
        <taxon>Neoptera</taxon>
        <taxon>Endopterygota</taxon>
        <taxon>Hymenoptera</taxon>
        <taxon>Apocrita</taxon>
        <taxon>Ichneumonoidea</taxon>
        <taxon>Braconidae</taxon>
        <taxon>Microgastrinae</taxon>
        <taxon>Cotesia</taxon>
    </lineage>
</organism>
<keyword evidence="6 10" id="KW-0883">Thioether bond</keyword>
<evidence type="ECO:0000313" key="13">
    <source>
        <dbReference type="EMBL" id="CAG5075640.1"/>
    </source>
</evidence>
<comment type="caution">
    <text evidence="13">The sequence shown here is derived from an EMBL/GenBank/DDBJ whole genome shotgun (WGS) entry which is preliminary data.</text>
</comment>
<feature type="cross-link" description="3'-(S-cysteinyl)-tyrosine (Cys-Tyr)" evidence="10">
    <location>
        <begin position="122"/>
        <end position="191"/>
    </location>
</feature>
<keyword evidence="5 11" id="KW-0479">Metal-binding</keyword>
<comment type="pathway">
    <text evidence="2 12">Organosulfur biosynthesis; taurine biosynthesis; hypotaurine from L-cysteine: step 1/2.</text>
</comment>
<keyword evidence="14" id="KW-1185">Reference proteome</keyword>
<feature type="binding site" evidence="11">
    <location>
        <position position="115"/>
    </location>
    <ligand>
        <name>Fe cation</name>
        <dbReference type="ChEBI" id="CHEBI:24875"/>
        <note>catalytic</note>
    </ligand>
</feature>
<evidence type="ECO:0000256" key="5">
    <source>
        <dbReference type="ARBA" id="ARBA00022723"/>
    </source>
</evidence>
<dbReference type="InterPro" id="IPR011051">
    <property type="entry name" value="RmlC_Cupin_sf"/>
</dbReference>
<dbReference type="OrthoDB" id="543511at2759"/>
<sequence>MSTCSNNTCKLIKRAKLNNIDDGIEEDQVIVNVDETLTITLEELIKELYEEFKTNNVNVDRIQALMASYDSNPEDWKKYAKFDRDRYTRNLVDEGNGKFNLIVLCWNPAQGSAIHDHSDSHCVMKILQGQLIETLYTWPRENPKYPGKVAVDELESNVLQTNDVCYINDSIGLHRMENPSKTEPAVSLHLYSPPYSSCNAFDRQTGNRTPCKVTFWSKYGMKN</sequence>
<evidence type="ECO:0000256" key="4">
    <source>
        <dbReference type="ARBA" id="ARBA00013133"/>
    </source>
</evidence>
<keyword evidence="7 12" id="KW-0223">Dioxygenase</keyword>
<comment type="similarity">
    <text evidence="3 12">Belongs to the cysteine dioxygenase family.</text>
</comment>
<evidence type="ECO:0000256" key="10">
    <source>
        <dbReference type="PIRSR" id="PIRSR610300-50"/>
    </source>
</evidence>
<dbReference type="InterPro" id="IPR014710">
    <property type="entry name" value="RmlC-like_jellyroll"/>
</dbReference>
<dbReference type="InterPro" id="IPR010300">
    <property type="entry name" value="CDO_1"/>
</dbReference>
<evidence type="ECO:0000256" key="12">
    <source>
        <dbReference type="RuleBase" id="RU366010"/>
    </source>
</evidence>
<reference evidence="13" key="1">
    <citation type="submission" date="2021-04" db="EMBL/GenBank/DDBJ databases">
        <authorList>
            <person name="Chebbi M.A.C M."/>
        </authorList>
    </citation>
    <scope>NUCLEOTIDE SEQUENCE</scope>
</reference>
<dbReference type="AlphaFoldDB" id="A0A8J2EK85"/>
<evidence type="ECO:0000256" key="9">
    <source>
        <dbReference type="ARBA" id="ARBA00023004"/>
    </source>
</evidence>
<name>A0A8J2EK85_COTCN</name>
<dbReference type="Pfam" id="PF05995">
    <property type="entry name" value="CDO_I"/>
    <property type="match status" value="1"/>
</dbReference>
<evidence type="ECO:0000256" key="7">
    <source>
        <dbReference type="ARBA" id="ARBA00022964"/>
    </source>
</evidence>
<dbReference type="GO" id="GO:0017172">
    <property type="term" value="F:cysteine dioxygenase activity"/>
    <property type="evidence" value="ECO:0007669"/>
    <property type="project" value="UniProtKB-UniRule"/>
</dbReference>
<dbReference type="EMBL" id="CAJNRD030001116">
    <property type="protein sequence ID" value="CAG5075640.1"/>
    <property type="molecule type" value="Genomic_DNA"/>
</dbReference>
<dbReference type="FunFam" id="2.60.120.10:FF:000045">
    <property type="entry name" value="Cysteine dioxygenase 1"/>
    <property type="match status" value="1"/>
</dbReference>
<gene>
    <name evidence="13" type="ORF">HICCMSTLAB_LOCUS1786</name>
</gene>
<evidence type="ECO:0000256" key="2">
    <source>
        <dbReference type="ARBA" id="ARBA00004759"/>
    </source>
</evidence>